<reference evidence="2" key="1">
    <citation type="journal article" date="2019" name="Int. J. Syst. Evol. Microbiol.">
        <title>The Global Catalogue of Microorganisms (GCM) 10K type strain sequencing project: providing services to taxonomists for standard genome sequencing and annotation.</title>
        <authorList>
            <consortium name="The Broad Institute Genomics Platform"/>
            <consortium name="The Broad Institute Genome Sequencing Center for Infectious Disease"/>
            <person name="Wu L."/>
            <person name="Ma J."/>
        </authorList>
    </citation>
    <scope>NUCLEOTIDE SEQUENCE [LARGE SCALE GENOMIC DNA]</scope>
    <source>
        <strain evidence="2">JCM 17137</strain>
    </source>
</reference>
<protein>
    <submittedName>
        <fullName evidence="1">Uncharacterized protein</fullName>
    </submittedName>
</protein>
<evidence type="ECO:0000313" key="1">
    <source>
        <dbReference type="EMBL" id="GAA3754812.1"/>
    </source>
</evidence>
<keyword evidence="2" id="KW-1185">Reference proteome</keyword>
<comment type="caution">
    <text evidence="1">The sequence shown here is derived from an EMBL/GenBank/DDBJ whole genome shotgun (WGS) entry which is preliminary data.</text>
</comment>
<sequence length="106" mass="10962">MGCLLVGTPGGIDHGGGSAVGAAAAYGCRMVIGAHPCPDRSMVEAAAAPIAGPQERASFRGHVPYLRLRPSQVEEENTETVLLVGASKDRGVAIFCFPRSRTPESV</sequence>
<evidence type="ECO:0000313" key="2">
    <source>
        <dbReference type="Proteomes" id="UP001500908"/>
    </source>
</evidence>
<dbReference type="EMBL" id="BAABDD010000020">
    <property type="protein sequence ID" value="GAA3754812.1"/>
    <property type="molecule type" value="Genomic_DNA"/>
</dbReference>
<proteinExistence type="predicted"/>
<dbReference type="Proteomes" id="UP001500908">
    <property type="component" value="Unassembled WGS sequence"/>
</dbReference>
<organism evidence="1 2">
    <name type="scientific">Salinactinospora qingdaonensis</name>
    <dbReference type="NCBI Taxonomy" id="702744"/>
    <lineage>
        <taxon>Bacteria</taxon>
        <taxon>Bacillati</taxon>
        <taxon>Actinomycetota</taxon>
        <taxon>Actinomycetes</taxon>
        <taxon>Streptosporangiales</taxon>
        <taxon>Nocardiopsidaceae</taxon>
        <taxon>Salinactinospora</taxon>
    </lineage>
</organism>
<accession>A0ABP7G4E7</accession>
<name>A0ABP7G4E7_9ACTN</name>
<gene>
    <name evidence="1" type="ORF">GCM10022402_36860</name>
</gene>